<evidence type="ECO:0000313" key="2">
    <source>
        <dbReference type="Proteomes" id="UP000276215"/>
    </source>
</evidence>
<name>A0A3N4JFK5_9PEZI</name>
<gene>
    <name evidence="1" type="ORF">L873DRAFT_1845573</name>
</gene>
<dbReference type="EMBL" id="ML120418">
    <property type="protein sequence ID" value="RPA96057.1"/>
    <property type="molecule type" value="Genomic_DNA"/>
</dbReference>
<protein>
    <submittedName>
        <fullName evidence="1">Uncharacterized protein</fullName>
    </submittedName>
</protein>
<sequence>MDLRVWAVGARSYHMHYTSARLGSIIITQEHYGFCYKLLSNESDMNCIKLTQNSIVYNSDETYHRQGFLAHKTTILDLMTRTYPNHDAGNDLSVRYSNEHYRNSIHLSKFLSWNEGTECALVIRFAQRTSLYRTPDVKTTPLKSANIPEGLVVARLQCHRKILEYCDYSTTKLALLKKLVGICVILASYAFGVEE</sequence>
<reference evidence="1 2" key="1">
    <citation type="journal article" date="2018" name="Nat. Ecol. Evol.">
        <title>Pezizomycetes genomes reveal the molecular basis of ectomycorrhizal truffle lifestyle.</title>
        <authorList>
            <person name="Murat C."/>
            <person name="Payen T."/>
            <person name="Noel B."/>
            <person name="Kuo A."/>
            <person name="Morin E."/>
            <person name="Chen J."/>
            <person name="Kohler A."/>
            <person name="Krizsan K."/>
            <person name="Balestrini R."/>
            <person name="Da Silva C."/>
            <person name="Montanini B."/>
            <person name="Hainaut M."/>
            <person name="Levati E."/>
            <person name="Barry K.W."/>
            <person name="Belfiori B."/>
            <person name="Cichocki N."/>
            <person name="Clum A."/>
            <person name="Dockter R.B."/>
            <person name="Fauchery L."/>
            <person name="Guy J."/>
            <person name="Iotti M."/>
            <person name="Le Tacon F."/>
            <person name="Lindquist E.A."/>
            <person name="Lipzen A."/>
            <person name="Malagnac F."/>
            <person name="Mello A."/>
            <person name="Molinier V."/>
            <person name="Miyauchi S."/>
            <person name="Poulain J."/>
            <person name="Riccioni C."/>
            <person name="Rubini A."/>
            <person name="Sitrit Y."/>
            <person name="Splivallo R."/>
            <person name="Traeger S."/>
            <person name="Wang M."/>
            <person name="Zifcakova L."/>
            <person name="Wipf D."/>
            <person name="Zambonelli A."/>
            <person name="Paolocci F."/>
            <person name="Nowrousian M."/>
            <person name="Ottonello S."/>
            <person name="Baldrian P."/>
            <person name="Spatafora J.W."/>
            <person name="Henrissat B."/>
            <person name="Nagy L.G."/>
            <person name="Aury J.M."/>
            <person name="Wincker P."/>
            <person name="Grigoriev I.V."/>
            <person name="Bonfante P."/>
            <person name="Martin F.M."/>
        </authorList>
    </citation>
    <scope>NUCLEOTIDE SEQUENCE [LARGE SCALE GENOMIC DNA]</scope>
    <source>
        <strain evidence="1 2">120613-1</strain>
    </source>
</reference>
<organism evidence="1 2">
    <name type="scientific">Choiromyces venosus 120613-1</name>
    <dbReference type="NCBI Taxonomy" id="1336337"/>
    <lineage>
        <taxon>Eukaryota</taxon>
        <taxon>Fungi</taxon>
        <taxon>Dikarya</taxon>
        <taxon>Ascomycota</taxon>
        <taxon>Pezizomycotina</taxon>
        <taxon>Pezizomycetes</taxon>
        <taxon>Pezizales</taxon>
        <taxon>Tuberaceae</taxon>
        <taxon>Choiromyces</taxon>
    </lineage>
</organism>
<evidence type="ECO:0000313" key="1">
    <source>
        <dbReference type="EMBL" id="RPA96057.1"/>
    </source>
</evidence>
<keyword evidence="2" id="KW-1185">Reference proteome</keyword>
<proteinExistence type="predicted"/>
<accession>A0A3N4JFK5</accession>
<dbReference type="AlphaFoldDB" id="A0A3N4JFK5"/>
<dbReference type="Proteomes" id="UP000276215">
    <property type="component" value="Unassembled WGS sequence"/>
</dbReference>